<feature type="region of interest" description="Disordered" evidence="7">
    <location>
        <begin position="76"/>
        <end position="95"/>
    </location>
</feature>
<keyword evidence="2 6" id="KW-0349">Heme</keyword>
<keyword evidence="3 6" id="KW-0479">Metal-binding</keyword>
<comment type="caution">
    <text evidence="10">The sequence shown here is derived from an EMBL/GenBank/DDBJ whole genome shotgun (WGS) entry which is preliminary data.</text>
</comment>
<name>Q1K0W0_DESA6</name>
<evidence type="ECO:0000256" key="2">
    <source>
        <dbReference type="ARBA" id="ARBA00022617"/>
    </source>
</evidence>
<feature type="binding site" description="axial binding residue" evidence="6">
    <location>
        <position position="46"/>
    </location>
    <ligand>
        <name>heme c</name>
        <dbReference type="ChEBI" id="CHEBI:61717"/>
        <label>1</label>
    </ligand>
    <ligandPart>
        <name>Fe</name>
        <dbReference type="ChEBI" id="CHEBI:18248"/>
    </ligandPart>
</feature>
<dbReference type="AlphaFoldDB" id="Q1K0W0"/>
<dbReference type="InterPro" id="IPR029467">
    <property type="entry name" value="Cyt_c7-like"/>
</dbReference>
<keyword evidence="1" id="KW-0813">Transport</keyword>
<keyword evidence="4" id="KW-0249">Electron transport</keyword>
<sequence>MKTKLLLSVLFMALLATSALAADTYEYTGKGTVTFNHKMHGEKMECSSCHTTQPPQKIAITGKKEGHALCLDCHKKEQKKGNKAAPKSCSQCHKK</sequence>
<feature type="binding site" description="axial binding residue" evidence="6">
    <location>
        <position position="37"/>
    </location>
    <ligand>
        <name>heme c</name>
        <dbReference type="ChEBI" id="CHEBI:61717"/>
        <label>1</label>
    </ligand>
    <ligandPart>
        <name>Fe</name>
        <dbReference type="ChEBI" id="CHEBI:18248"/>
    </ligandPart>
</feature>
<reference evidence="10" key="2">
    <citation type="submission" date="2006-05" db="EMBL/GenBank/DDBJ databases">
        <title>Sequencing of the draft genome and assembly of Desulfuromonas acetoxidans DSM 684.</title>
        <authorList>
            <consortium name="US DOE Joint Genome Institute (JGI-PGF)"/>
            <person name="Copeland A."/>
            <person name="Lucas S."/>
            <person name="Lapidus A."/>
            <person name="Barry K."/>
            <person name="Detter J.C."/>
            <person name="Glavina del Rio T."/>
            <person name="Hammon N."/>
            <person name="Israni S."/>
            <person name="Dalin E."/>
            <person name="Tice H."/>
            <person name="Bruce D."/>
            <person name="Pitluck S."/>
            <person name="Richardson P."/>
        </authorList>
    </citation>
    <scope>NUCLEOTIDE SEQUENCE [LARGE SCALE GENOMIC DNA]</scope>
    <source>
        <strain evidence="10">DSM 684</strain>
    </source>
</reference>
<keyword evidence="8" id="KW-0732">Signal</keyword>
<feature type="binding site" description="axial binding residue" evidence="6">
    <location>
        <position position="89"/>
    </location>
    <ligand>
        <name>heme c</name>
        <dbReference type="ChEBI" id="CHEBI:61717"/>
        <label>1</label>
    </ligand>
    <ligandPart>
        <name>Fe</name>
        <dbReference type="ChEBI" id="CHEBI:18248"/>
    </ligandPart>
</feature>
<evidence type="ECO:0000256" key="4">
    <source>
        <dbReference type="ARBA" id="ARBA00022982"/>
    </source>
</evidence>
<gene>
    <name evidence="10" type="ORF">Dace_1712</name>
</gene>
<evidence type="ECO:0000256" key="6">
    <source>
        <dbReference type="PIRSR" id="PIRSR602322-1"/>
    </source>
</evidence>
<evidence type="ECO:0000313" key="10">
    <source>
        <dbReference type="EMBL" id="EAT16248.1"/>
    </source>
</evidence>
<evidence type="ECO:0000256" key="8">
    <source>
        <dbReference type="SAM" id="SignalP"/>
    </source>
</evidence>
<dbReference type="InterPro" id="IPR036280">
    <property type="entry name" value="Multihaem_cyt_sf"/>
</dbReference>
<dbReference type="InterPro" id="IPR002322">
    <property type="entry name" value="Cyt_c_III"/>
</dbReference>
<dbReference type="Gene3D" id="3.90.10.10">
    <property type="entry name" value="Cytochrome C3"/>
    <property type="match status" value="1"/>
</dbReference>
<proteinExistence type="predicted"/>
<dbReference type="SUPFAM" id="SSF48695">
    <property type="entry name" value="Multiheme cytochromes"/>
    <property type="match status" value="1"/>
</dbReference>
<feature type="binding site" description="axial binding residue" evidence="6">
    <location>
        <position position="50"/>
    </location>
    <ligand>
        <name>heme c</name>
        <dbReference type="ChEBI" id="CHEBI:61717"/>
        <label>1</label>
    </ligand>
    <ligandPart>
        <name>Fe</name>
        <dbReference type="ChEBI" id="CHEBI:18248"/>
    </ligandPart>
</feature>
<evidence type="ECO:0000313" key="11">
    <source>
        <dbReference type="Proteomes" id="UP000005695"/>
    </source>
</evidence>
<feature type="binding site" description="axial binding residue" evidence="6">
    <location>
        <position position="40"/>
    </location>
    <ligand>
        <name>heme c</name>
        <dbReference type="ChEBI" id="CHEBI:61717"/>
        <label>1</label>
    </ligand>
    <ligandPart>
        <name>Fe</name>
        <dbReference type="ChEBI" id="CHEBI:18248"/>
    </ligandPart>
</feature>
<dbReference type="Proteomes" id="UP000005695">
    <property type="component" value="Unassembled WGS sequence"/>
</dbReference>
<dbReference type="GO" id="GO:0009055">
    <property type="term" value="F:electron transfer activity"/>
    <property type="evidence" value="ECO:0007669"/>
    <property type="project" value="InterPro"/>
</dbReference>
<evidence type="ECO:0000259" key="9">
    <source>
        <dbReference type="Pfam" id="PF14522"/>
    </source>
</evidence>
<reference evidence="10" key="1">
    <citation type="submission" date="2006-05" db="EMBL/GenBank/DDBJ databases">
        <title>Annotation of the draft genome assembly of Desulfuromonas acetoxidans DSM 684.</title>
        <authorList>
            <consortium name="US DOE Joint Genome Institute (JGI-ORNL)"/>
            <person name="Larimer F."/>
            <person name="Land M."/>
            <person name="Hauser L."/>
        </authorList>
    </citation>
    <scope>NUCLEOTIDE SEQUENCE [LARGE SCALE GENOMIC DNA]</scope>
    <source>
        <strain evidence="10">DSM 684</strain>
    </source>
</reference>
<organism evidence="10 11">
    <name type="scientific">Desulfuromonas acetoxidans (strain DSM 684 / 11070)</name>
    <dbReference type="NCBI Taxonomy" id="281689"/>
    <lineage>
        <taxon>Bacteria</taxon>
        <taxon>Pseudomonadati</taxon>
        <taxon>Thermodesulfobacteriota</taxon>
        <taxon>Desulfuromonadia</taxon>
        <taxon>Desulfuromonadales</taxon>
        <taxon>Desulfuromonadaceae</taxon>
        <taxon>Desulfuromonas</taxon>
    </lineage>
</organism>
<feature type="binding site" description="axial binding residue" evidence="6">
    <location>
        <position position="92"/>
    </location>
    <ligand>
        <name>heme c</name>
        <dbReference type="ChEBI" id="CHEBI:61717"/>
        <label>1</label>
    </ligand>
    <ligandPart>
        <name>Fe</name>
        <dbReference type="ChEBI" id="CHEBI:18248"/>
    </ligandPart>
</feature>
<dbReference type="GO" id="GO:0046872">
    <property type="term" value="F:metal ion binding"/>
    <property type="evidence" value="ECO:0007669"/>
    <property type="project" value="UniProtKB-KW"/>
</dbReference>
<dbReference type="RefSeq" id="WP_005999503.1">
    <property type="nucleotide sequence ID" value="NZ_AAEW02000006.1"/>
</dbReference>
<dbReference type="EMBL" id="AAEW02000006">
    <property type="protein sequence ID" value="EAT16248.1"/>
    <property type="molecule type" value="Genomic_DNA"/>
</dbReference>
<comment type="cofactor">
    <cofactor evidence="6">
        <name>heme c</name>
        <dbReference type="ChEBI" id="CHEBI:61717"/>
    </cofactor>
    <text evidence="6">Binds 4 heme c groups covalently per monomer.</text>
</comment>
<evidence type="ECO:0000256" key="1">
    <source>
        <dbReference type="ARBA" id="ARBA00022448"/>
    </source>
</evidence>
<feature type="binding site" description="axial binding residue" evidence="6">
    <location>
        <position position="93"/>
    </location>
    <ligand>
        <name>heme c</name>
        <dbReference type="ChEBI" id="CHEBI:61717"/>
        <label>1</label>
    </ligand>
    <ligandPart>
        <name>Fe</name>
        <dbReference type="ChEBI" id="CHEBI:18248"/>
    </ligandPart>
</feature>
<dbReference type="PRINTS" id="PR00609">
    <property type="entry name" value="CYTOCHROMEC3"/>
</dbReference>
<feature type="binding site" description="axial binding residue" evidence="6">
    <location>
        <position position="49"/>
    </location>
    <ligand>
        <name>heme c</name>
        <dbReference type="ChEBI" id="CHEBI:61717"/>
        <label>1</label>
    </ligand>
    <ligandPart>
        <name>Fe</name>
        <dbReference type="ChEBI" id="CHEBI:18248"/>
    </ligandPart>
</feature>
<keyword evidence="5 6" id="KW-0408">Iron</keyword>
<protein>
    <submittedName>
        <fullName evidence="10">Cytochrome c3</fullName>
    </submittedName>
</protein>
<dbReference type="GO" id="GO:0020037">
    <property type="term" value="F:heme binding"/>
    <property type="evidence" value="ECO:0007669"/>
    <property type="project" value="InterPro"/>
</dbReference>
<feature type="chain" id="PRO_5004192705" evidence="8">
    <location>
        <begin position="22"/>
        <end position="95"/>
    </location>
</feature>
<evidence type="ECO:0000256" key="5">
    <source>
        <dbReference type="ARBA" id="ARBA00023004"/>
    </source>
</evidence>
<keyword evidence="11" id="KW-1185">Reference proteome</keyword>
<accession>Q1K0W0</accession>
<evidence type="ECO:0000256" key="7">
    <source>
        <dbReference type="SAM" id="MobiDB-lite"/>
    </source>
</evidence>
<dbReference type="Pfam" id="PF14522">
    <property type="entry name" value="Cytochrome_C7"/>
    <property type="match status" value="1"/>
</dbReference>
<feature type="domain" description="Cytochrome c7-like" evidence="9">
    <location>
        <begin position="33"/>
        <end position="94"/>
    </location>
</feature>
<dbReference type="OrthoDB" id="5421852at2"/>
<evidence type="ECO:0000256" key="3">
    <source>
        <dbReference type="ARBA" id="ARBA00022723"/>
    </source>
</evidence>
<dbReference type="CDD" id="cd08168">
    <property type="entry name" value="Cytochrom_C3"/>
    <property type="match status" value="1"/>
</dbReference>
<feature type="signal peptide" evidence="8">
    <location>
        <begin position="1"/>
        <end position="21"/>
    </location>
</feature>